<keyword evidence="4" id="KW-1185">Reference proteome</keyword>
<protein>
    <submittedName>
        <fullName evidence="3">Uncharacterized protein</fullName>
    </submittedName>
</protein>
<feature type="domain" description="Transposase DDE" evidence="2">
    <location>
        <begin position="402"/>
        <end position="521"/>
    </location>
</feature>
<sequence length="548" mass="62378">MFRKNNGHLQNNLFNSLNGMDSRLAHKLQNSWAALFYEHVFCQIDESLFVPLYSSDNGRPNFPVNIFIGLDLIKHLKEFTDEVLLDEYAFNYQISFALGLRTLGERYFAPRTLYEFRSRLYNYSLEHPNEADLIWGQFEKLTDHFIKVAGLSTSEGRMDSTQIMSNIKLGGRLSLAYDVLVCGVKALPETLLNDSLRIFLKADYKTKFLYQLKATDIQSRIQMIINHCVELLQLVERHPELIEIPAVQTIDRFLKEQATFNEQQNQWIAKGDREISSNSLQSAHDTDATYRNKGGKKHVGYALNLTETCADDNPVQVVTHFDVAPNTTSDVEMLNQSLPTIAEQGVKDLYTDGGYYSPDVVEEAETHGITMHFTDMTGRKTSSDKLPYSRFTIEGKKTIVLCPANHSPLRTSFNEKSGVLSAHFQLEICRECPLKESCRVKFQKKDTVLHVNQKALTAEETRMKITNREERKESTSKRAAIEGTNSALKRAHNVGKLNVRGIVKCKLVLGAKIIAHNFRQLARFFKGDIRKKVIKKLSESKQGIPVSI</sequence>
<evidence type="ECO:0000259" key="2">
    <source>
        <dbReference type="Pfam" id="PF13751"/>
    </source>
</evidence>
<dbReference type="EMBL" id="MLBF01000139">
    <property type="protein sequence ID" value="OLN25051.1"/>
    <property type="molecule type" value="Genomic_DNA"/>
</dbReference>
<gene>
    <name evidence="3" type="ORF">DSOL_5376</name>
</gene>
<comment type="caution">
    <text evidence="3">The sequence shown here is derived from an EMBL/GenBank/DDBJ whole genome shotgun (WGS) entry which is preliminary data.</text>
</comment>
<dbReference type="Pfam" id="PF05598">
    <property type="entry name" value="DUF772"/>
    <property type="match status" value="1"/>
</dbReference>
<accession>A0A1Q8QCM2</accession>
<dbReference type="PANTHER" id="PTHR33408">
    <property type="entry name" value="TRANSPOSASE"/>
    <property type="match status" value="1"/>
</dbReference>
<dbReference type="RefSeq" id="WP_075367580.1">
    <property type="nucleotide sequence ID" value="NZ_MLBF01000139.1"/>
</dbReference>
<dbReference type="AlphaFoldDB" id="A0A1Q8QCM2"/>
<evidence type="ECO:0000313" key="3">
    <source>
        <dbReference type="EMBL" id="OLN25051.1"/>
    </source>
</evidence>
<dbReference type="Pfam" id="PF13751">
    <property type="entry name" value="DDE_Tnp_1_6"/>
    <property type="match status" value="1"/>
</dbReference>
<name>A0A1Q8QCM2_9FIRM</name>
<reference evidence="3 4" key="1">
    <citation type="submission" date="2016-09" db="EMBL/GenBank/DDBJ databases">
        <title>Complete genome of Desulfosporosinus sp. OL.</title>
        <authorList>
            <person name="Mardanov A."/>
            <person name="Beletsky A."/>
            <person name="Panova A."/>
            <person name="Karnachuk O."/>
            <person name="Ravin N."/>
        </authorList>
    </citation>
    <scope>NUCLEOTIDE SEQUENCE [LARGE SCALE GENOMIC DNA]</scope>
    <source>
        <strain evidence="3 4">OL</strain>
    </source>
</reference>
<evidence type="ECO:0000313" key="4">
    <source>
        <dbReference type="Proteomes" id="UP000186102"/>
    </source>
</evidence>
<dbReference type="STRING" id="1888891.DSOL_5376"/>
<evidence type="ECO:0000259" key="1">
    <source>
        <dbReference type="Pfam" id="PF05598"/>
    </source>
</evidence>
<organism evidence="3 4">
    <name type="scientific">Desulfosporosinus metallidurans</name>
    <dbReference type="NCBI Taxonomy" id="1888891"/>
    <lineage>
        <taxon>Bacteria</taxon>
        <taxon>Bacillati</taxon>
        <taxon>Bacillota</taxon>
        <taxon>Clostridia</taxon>
        <taxon>Eubacteriales</taxon>
        <taxon>Desulfitobacteriaceae</taxon>
        <taxon>Desulfosporosinus</taxon>
    </lineage>
</organism>
<dbReference type="InterPro" id="IPR025668">
    <property type="entry name" value="Tnp_DDE_dom"/>
</dbReference>
<dbReference type="Proteomes" id="UP000186102">
    <property type="component" value="Unassembled WGS sequence"/>
</dbReference>
<proteinExistence type="predicted"/>
<dbReference type="InterPro" id="IPR008490">
    <property type="entry name" value="Transposase_InsH_N"/>
</dbReference>
<feature type="domain" description="Transposase InsH N-terminal" evidence="1">
    <location>
        <begin position="40"/>
        <end position="119"/>
    </location>
</feature>